<keyword evidence="3" id="KW-1185">Reference proteome</keyword>
<dbReference type="AlphaFoldDB" id="A0AAV8V8D0"/>
<feature type="region of interest" description="Disordered" evidence="1">
    <location>
        <begin position="1"/>
        <end position="31"/>
    </location>
</feature>
<organism evidence="2 3">
    <name type="scientific">Exocentrus adspersus</name>
    <dbReference type="NCBI Taxonomy" id="1586481"/>
    <lineage>
        <taxon>Eukaryota</taxon>
        <taxon>Metazoa</taxon>
        <taxon>Ecdysozoa</taxon>
        <taxon>Arthropoda</taxon>
        <taxon>Hexapoda</taxon>
        <taxon>Insecta</taxon>
        <taxon>Pterygota</taxon>
        <taxon>Neoptera</taxon>
        <taxon>Endopterygota</taxon>
        <taxon>Coleoptera</taxon>
        <taxon>Polyphaga</taxon>
        <taxon>Cucujiformia</taxon>
        <taxon>Chrysomeloidea</taxon>
        <taxon>Cerambycidae</taxon>
        <taxon>Lamiinae</taxon>
        <taxon>Acanthocinini</taxon>
        <taxon>Exocentrus</taxon>
    </lineage>
</organism>
<protein>
    <submittedName>
        <fullName evidence="2">Uncharacterized protein</fullName>
    </submittedName>
</protein>
<dbReference type="Proteomes" id="UP001159042">
    <property type="component" value="Unassembled WGS sequence"/>
</dbReference>
<evidence type="ECO:0000313" key="3">
    <source>
        <dbReference type="Proteomes" id="UP001159042"/>
    </source>
</evidence>
<sequence length="118" mass="13065">MPCVCGSPISKHDSSAGECDSDEKNPDIIPQPVDVDEALDYARKRQHVSTIETSPSRSLLHQAGNSGYIGYCTLRNGMPLHELAAQSKLVYMFELRTPVLLNNSPIIRLSNIHEQCQD</sequence>
<name>A0AAV8V8D0_9CUCU</name>
<accession>A0AAV8V8D0</accession>
<reference evidence="2 3" key="1">
    <citation type="journal article" date="2023" name="Insect Mol. Biol.">
        <title>Genome sequencing provides insights into the evolution of gene families encoding plant cell wall-degrading enzymes in longhorned beetles.</title>
        <authorList>
            <person name="Shin N.R."/>
            <person name="Okamura Y."/>
            <person name="Kirsch R."/>
            <person name="Pauchet Y."/>
        </authorList>
    </citation>
    <scope>NUCLEOTIDE SEQUENCE [LARGE SCALE GENOMIC DNA]</scope>
    <source>
        <strain evidence="2">EAD_L_NR</strain>
    </source>
</reference>
<proteinExistence type="predicted"/>
<dbReference type="EMBL" id="JANEYG010000290">
    <property type="protein sequence ID" value="KAJ8910468.1"/>
    <property type="molecule type" value="Genomic_DNA"/>
</dbReference>
<gene>
    <name evidence="2" type="ORF">NQ315_015602</name>
</gene>
<comment type="caution">
    <text evidence="2">The sequence shown here is derived from an EMBL/GenBank/DDBJ whole genome shotgun (WGS) entry which is preliminary data.</text>
</comment>
<evidence type="ECO:0000313" key="2">
    <source>
        <dbReference type="EMBL" id="KAJ8910468.1"/>
    </source>
</evidence>
<evidence type="ECO:0000256" key="1">
    <source>
        <dbReference type="SAM" id="MobiDB-lite"/>
    </source>
</evidence>